<evidence type="ECO:0000313" key="3">
    <source>
        <dbReference type="Proteomes" id="UP001516351"/>
    </source>
</evidence>
<feature type="signal peptide" evidence="1">
    <location>
        <begin position="1"/>
        <end position="23"/>
    </location>
</feature>
<dbReference type="EMBL" id="JABXXV010000002">
    <property type="protein sequence ID" value="NVN46130.1"/>
    <property type="molecule type" value="Genomic_DNA"/>
</dbReference>
<evidence type="ECO:0008006" key="4">
    <source>
        <dbReference type="Google" id="ProtNLM"/>
    </source>
</evidence>
<keyword evidence="3" id="KW-1185">Reference proteome</keyword>
<sequence length="344" mass="37226">MILRYLITGGCLIGAVCAFSASAADGDWSYISATDGVCASVAQIRAPEADRLDAAHSALPEGCDSEALYYGIGLAADPIKARQCAYVEMAHEKDSQLMGYSGSHMLMTIYANGVGAKQDLPFALHLACVSSFAPAEQAGRVAHLNAIRQGESHGTFSFCDDASAGLTGGFCEAHRARIKAAEEENRVNAFASRLPASAQKQFRVLRNAQASWAKARADKEVDLSGTLRAAFVIQEQQLQRKDFGDMLARLEHPPLPRLGQTQLETANRRMGDDLALLAGKANLGGTTIDPAGIGEAQRAFLAYRKAWGDFAVVAYPHWGRSWVEAWVTMKRADMLDYLLRLSRQ</sequence>
<reference evidence="2 3" key="1">
    <citation type="submission" date="2020-06" db="EMBL/GenBank/DDBJ databases">
        <title>Synonyms of Asaia species.</title>
        <authorList>
            <person name="Sombolestani A."/>
        </authorList>
    </citation>
    <scope>NUCLEOTIDE SEQUENCE [LARGE SCALE GENOMIC DNA]</scope>
    <source>
        <strain evidence="2 3">LMG 27047</strain>
    </source>
</reference>
<protein>
    <recommendedName>
        <fullName evidence="4">Lysozyme inhibitor LprI N-terminal domain-containing protein</fullName>
    </recommendedName>
</protein>
<organism evidence="2 3">
    <name type="scientific">Asaia spathodeae</name>
    <dbReference type="NCBI Taxonomy" id="657016"/>
    <lineage>
        <taxon>Bacteria</taxon>
        <taxon>Pseudomonadati</taxon>
        <taxon>Pseudomonadota</taxon>
        <taxon>Alphaproteobacteria</taxon>
        <taxon>Acetobacterales</taxon>
        <taxon>Acetobacteraceae</taxon>
        <taxon>Asaia</taxon>
    </lineage>
</organism>
<name>A0ABX2P3R3_9PROT</name>
<dbReference type="Proteomes" id="UP001516351">
    <property type="component" value="Unassembled WGS sequence"/>
</dbReference>
<evidence type="ECO:0000313" key="2">
    <source>
        <dbReference type="EMBL" id="NVN46130.1"/>
    </source>
</evidence>
<feature type="chain" id="PRO_5046915561" description="Lysozyme inhibitor LprI N-terminal domain-containing protein" evidence="1">
    <location>
        <begin position="24"/>
        <end position="344"/>
    </location>
</feature>
<proteinExistence type="predicted"/>
<gene>
    <name evidence="2" type="ORF">HW542_04815</name>
</gene>
<evidence type="ECO:0000256" key="1">
    <source>
        <dbReference type="SAM" id="SignalP"/>
    </source>
</evidence>
<dbReference type="RefSeq" id="WP_267311555.1">
    <property type="nucleotide sequence ID" value="NZ_JABXXV010000002.1"/>
</dbReference>
<keyword evidence="1" id="KW-0732">Signal</keyword>
<accession>A0ABX2P3R3</accession>
<comment type="caution">
    <text evidence="2">The sequence shown here is derived from an EMBL/GenBank/DDBJ whole genome shotgun (WGS) entry which is preliminary data.</text>
</comment>